<dbReference type="PANTHER" id="PTHR30537:SF5">
    <property type="entry name" value="HTH-TYPE TRANSCRIPTIONAL ACTIVATOR TTDR-RELATED"/>
    <property type="match status" value="1"/>
</dbReference>
<protein>
    <recommendedName>
        <fullName evidence="6">HTH-type transcriptional regulator TtuA</fullName>
    </recommendedName>
    <alternativeName>
        <fullName evidence="7">Tartrate utilization transcriptional regulator</fullName>
    </alternativeName>
</protein>
<dbReference type="InterPro" id="IPR058163">
    <property type="entry name" value="LysR-type_TF_proteobact-type"/>
</dbReference>
<feature type="domain" description="HTH lysR-type" evidence="8">
    <location>
        <begin position="1"/>
        <end position="59"/>
    </location>
</feature>
<dbReference type="Gene3D" id="1.10.10.10">
    <property type="entry name" value="Winged helix-like DNA-binding domain superfamily/Winged helix DNA-binding domain"/>
    <property type="match status" value="1"/>
</dbReference>
<evidence type="ECO:0000256" key="1">
    <source>
        <dbReference type="ARBA" id="ARBA00009437"/>
    </source>
</evidence>
<keyword evidence="4" id="KW-0804">Transcription</keyword>
<dbReference type="Pfam" id="PF00126">
    <property type="entry name" value="HTH_1"/>
    <property type="match status" value="1"/>
</dbReference>
<reference evidence="9 10" key="1">
    <citation type="submission" date="2015-11" db="EMBL/GenBank/DDBJ databases">
        <title>Draft Genome Sequence of the Strain BR 10423 (Rhizobium sp.) isolated from nodules of Mimosa pudica.</title>
        <authorList>
            <person name="Barauna A.C."/>
            <person name="Zilli J.E."/>
            <person name="Simoes-Araujo J.L."/>
            <person name="Reis V.M."/>
            <person name="James E.K."/>
            <person name="Reis F.B.Jr."/>
            <person name="Rouws L.F."/>
            <person name="Passos S.R."/>
            <person name="Gois S.R."/>
        </authorList>
    </citation>
    <scope>NUCLEOTIDE SEQUENCE [LARGE SCALE GENOMIC DNA]</scope>
    <source>
        <strain evidence="9 10">BR10423</strain>
    </source>
</reference>
<evidence type="ECO:0000256" key="7">
    <source>
        <dbReference type="ARBA" id="ARBA00083243"/>
    </source>
</evidence>
<dbReference type="GO" id="GO:0043565">
    <property type="term" value="F:sequence-specific DNA binding"/>
    <property type="evidence" value="ECO:0007669"/>
    <property type="project" value="TreeGrafter"/>
</dbReference>
<evidence type="ECO:0000256" key="6">
    <source>
        <dbReference type="ARBA" id="ARBA00067332"/>
    </source>
</evidence>
<dbReference type="GO" id="GO:0003700">
    <property type="term" value="F:DNA-binding transcription factor activity"/>
    <property type="evidence" value="ECO:0007669"/>
    <property type="project" value="InterPro"/>
</dbReference>
<keyword evidence="10" id="KW-1185">Reference proteome</keyword>
<dbReference type="Gene3D" id="3.40.190.290">
    <property type="match status" value="1"/>
</dbReference>
<evidence type="ECO:0000256" key="2">
    <source>
        <dbReference type="ARBA" id="ARBA00023015"/>
    </source>
</evidence>
<dbReference type="PROSITE" id="PS50931">
    <property type="entry name" value="HTH_LYSR"/>
    <property type="match status" value="1"/>
</dbReference>
<evidence type="ECO:0000256" key="4">
    <source>
        <dbReference type="ARBA" id="ARBA00023163"/>
    </source>
</evidence>
<dbReference type="RefSeq" id="WP_062370702.1">
    <property type="nucleotide sequence ID" value="NZ_LNCD01000078.1"/>
</dbReference>
<name>A0A120FL33_9HYPH</name>
<evidence type="ECO:0000313" key="10">
    <source>
        <dbReference type="Proteomes" id="UP000068164"/>
    </source>
</evidence>
<dbReference type="AlphaFoldDB" id="A0A120FL33"/>
<dbReference type="Proteomes" id="UP000068164">
    <property type="component" value="Unassembled WGS sequence"/>
</dbReference>
<organism evidence="9 10">
    <name type="scientific">Rhizobium altiplani</name>
    <dbReference type="NCBI Taxonomy" id="1864509"/>
    <lineage>
        <taxon>Bacteria</taxon>
        <taxon>Pseudomonadati</taxon>
        <taxon>Pseudomonadota</taxon>
        <taxon>Alphaproteobacteria</taxon>
        <taxon>Hyphomicrobiales</taxon>
        <taxon>Rhizobiaceae</taxon>
        <taxon>Rhizobium/Agrobacterium group</taxon>
        <taxon>Rhizobium</taxon>
    </lineage>
</organism>
<evidence type="ECO:0000259" key="8">
    <source>
        <dbReference type="PROSITE" id="PS50931"/>
    </source>
</evidence>
<evidence type="ECO:0000313" key="9">
    <source>
        <dbReference type="EMBL" id="KWV51607.1"/>
    </source>
</evidence>
<keyword evidence="3" id="KW-0238">DNA-binding</keyword>
<keyword evidence="2" id="KW-0805">Transcription regulation</keyword>
<dbReference type="SUPFAM" id="SSF46785">
    <property type="entry name" value="Winged helix' DNA-binding domain"/>
    <property type="match status" value="1"/>
</dbReference>
<comment type="similarity">
    <text evidence="1">Belongs to the LysR transcriptional regulatory family.</text>
</comment>
<dbReference type="InterPro" id="IPR000847">
    <property type="entry name" value="LysR_HTH_N"/>
</dbReference>
<dbReference type="CDD" id="cd08471">
    <property type="entry name" value="PBP2_CrgA_like_2"/>
    <property type="match status" value="1"/>
</dbReference>
<evidence type="ECO:0000256" key="3">
    <source>
        <dbReference type="ARBA" id="ARBA00023125"/>
    </source>
</evidence>
<dbReference type="Pfam" id="PF03466">
    <property type="entry name" value="LysR_substrate"/>
    <property type="match status" value="1"/>
</dbReference>
<comment type="caution">
    <text evidence="9">The sequence shown here is derived from an EMBL/GenBank/DDBJ whole genome shotgun (WGS) entry which is preliminary data.</text>
</comment>
<sequence length="310" mass="33498">MDRIDAMKVFVTAIDEGSLAGAARNLKRSPTAVSRALSFLEAHVGVELLHRTTRTLKLSEAGQRYAAACRRVLVDLEEADMLAGGERAAPRGTLTISAPPILGEEVLRPIVDDFLELHPTVSVRFLMLDRLVNLVDEGVDLTVRIGHLPDSSHVSTRLGGDVRRVVVASPRYLANHPRIVEPADLAKHQIVAFSNFGLDSWSFTPAKGSSIPRTVHFTPRCIVNSVRAAAASAAAGGGLTRLYSYHVASYVRDERLKIVLADAEHPPLPVHLLAPQGRMSVPKVRAFVDFATPRLRSEFANMAAAAGSLA</sequence>
<dbReference type="SUPFAM" id="SSF53850">
    <property type="entry name" value="Periplasmic binding protein-like II"/>
    <property type="match status" value="1"/>
</dbReference>
<dbReference type="GO" id="GO:0006351">
    <property type="term" value="P:DNA-templated transcription"/>
    <property type="evidence" value="ECO:0007669"/>
    <property type="project" value="TreeGrafter"/>
</dbReference>
<accession>A0A120FL33</accession>
<dbReference type="InterPro" id="IPR005119">
    <property type="entry name" value="LysR_subst-bd"/>
</dbReference>
<dbReference type="EMBL" id="LNCD01000078">
    <property type="protein sequence ID" value="KWV51607.1"/>
    <property type="molecule type" value="Genomic_DNA"/>
</dbReference>
<dbReference type="OrthoDB" id="9786526at2"/>
<evidence type="ECO:0000256" key="5">
    <source>
        <dbReference type="ARBA" id="ARBA00054626"/>
    </source>
</evidence>
<dbReference type="FunFam" id="1.10.10.10:FF:000001">
    <property type="entry name" value="LysR family transcriptional regulator"/>
    <property type="match status" value="1"/>
</dbReference>
<comment type="function">
    <text evidence="5">Transcriptional regulator of the ttuABCDE tartrate utilization operon.</text>
</comment>
<proteinExistence type="inferred from homology"/>
<dbReference type="InterPro" id="IPR036390">
    <property type="entry name" value="WH_DNA-bd_sf"/>
</dbReference>
<dbReference type="PANTHER" id="PTHR30537">
    <property type="entry name" value="HTH-TYPE TRANSCRIPTIONAL REGULATOR"/>
    <property type="match status" value="1"/>
</dbReference>
<dbReference type="InterPro" id="IPR036388">
    <property type="entry name" value="WH-like_DNA-bd_sf"/>
</dbReference>
<gene>
    <name evidence="9" type="ORF">AS026_05995</name>
</gene>